<dbReference type="eggNOG" id="ENOG502T1R9">
    <property type="taxonomic scope" value="Eukaryota"/>
</dbReference>
<dbReference type="Proteomes" id="UP000002320">
    <property type="component" value="Unassembled WGS sequence"/>
</dbReference>
<reference evidence="1" key="1">
    <citation type="submission" date="2007-03" db="EMBL/GenBank/DDBJ databases">
        <title>Annotation of Culex pipiens quinquefasciatus.</title>
        <authorList>
            <consortium name="The Broad Institute Genome Sequencing Platform"/>
            <person name="Atkinson P.W."/>
            <person name="Hemingway J."/>
            <person name="Christensen B.M."/>
            <person name="Higgs S."/>
            <person name="Kodira C."/>
            <person name="Hannick L."/>
            <person name="Megy K."/>
            <person name="O'Leary S."/>
            <person name="Pearson M."/>
            <person name="Haas B.J."/>
            <person name="Mauceli E."/>
            <person name="Wortman J.R."/>
            <person name="Lee N.H."/>
            <person name="Guigo R."/>
            <person name="Stanke M."/>
            <person name="Alvarado L."/>
            <person name="Amedeo P."/>
            <person name="Antoine C.H."/>
            <person name="Arensburger P."/>
            <person name="Bidwell S.L."/>
            <person name="Crawford M."/>
            <person name="Camaro F."/>
            <person name="Devon K."/>
            <person name="Engels R."/>
            <person name="Hammond M."/>
            <person name="Howarth C."/>
            <person name="Koehrsen M."/>
            <person name="Lawson D."/>
            <person name="Montgomery P."/>
            <person name="Nene V."/>
            <person name="Nusbaum C."/>
            <person name="Puiu D."/>
            <person name="Romero-Severson J."/>
            <person name="Severson D.W."/>
            <person name="Shumway M."/>
            <person name="Sisk P."/>
            <person name="Stolte C."/>
            <person name="Zeng Q."/>
            <person name="Eisenstadt E."/>
            <person name="Fraser-Liggett C."/>
            <person name="Strausberg R."/>
            <person name="Galagan J."/>
            <person name="Birren B."/>
            <person name="Collins F.H."/>
        </authorList>
    </citation>
    <scope>NUCLEOTIDE SEQUENCE [LARGE SCALE GENOMIC DNA]</scope>
    <source>
        <strain evidence="1">JHB</strain>
    </source>
</reference>
<dbReference type="InParanoid" id="B0WA79"/>
<dbReference type="PANTHER" id="PTHR33198">
    <property type="entry name" value="ANK_REP_REGION DOMAIN-CONTAINING PROTEIN-RELATED"/>
    <property type="match status" value="1"/>
</dbReference>
<reference evidence="2" key="2">
    <citation type="submission" date="2021-02" db="UniProtKB">
        <authorList>
            <consortium name="EnsemblMetazoa"/>
        </authorList>
    </citation>
    <scope>IDENTIFICATION</scope>
    <source>
        <strain evidence="2">JHB</strain>
    </source>
</reference>
<evidence type="ECO:0000313" key="1">
    <source>
        <dbReference type="EMBL" id="EDS40908.1"/>
    </source>
</evidence>
<evidence type="ECO:0008006" key="4">
    <source>
        <dbReference type="Google" id="ProtNLM"/>
    </source>
</evidence>
<protein>
    <recommendedName>
        <fullName evidence="4">Retrotransposon gag domain-containing protein</fullName>
    </recommendedName>
</protein>
<evidence type="ECO:0000313" key="3">
    <source>
        <dbReference type="Proteomes" id="UP000002320"/>
    </source>
</evidence>
<dbReference type="STRING" id="7176.B0WA79"/>
<dbReference type="EnsemblMetazoa" id="CPIJ004027-RA">
    <property type="protein sequence ID" value="CPIJ004027-PA"/>
    <property type="gene ID" value="CPIJ004027"/>
</dbReference>
<evidence type="ECO:0000313" key="2">
    <source>
        <dbReference type="EnsemblMetazoa" id="CPIJ004027-PA"/>
    </source>
</evidence>
<dbReference type="HOGENOM" id="CLU_035540_3_1_1"/>
<proteinExistence type="predicted"/>
<gene>
    <name evidence="2" type="primary">6035420</name>
    <name evidence="1" type="ORF">CpipJ_CPIJ004027</name>
</gene>
<sequence>MPCGYLEPFVVGESFTEYLRRMDQYFILHDVPETRKVAALLAMCGPKLFKIATKVFFPEDPCQQSFEALTKKLSQNLEPDSNVATERYKFHRCVQAHDQSMTDYIIQLEACSWTCQYEPTFKQEALCDQFVCGVYSNQLRAELLREPTLNFGNACYVALSWESAVRGAPKESEI</sequence>
<dbReference type="VEuPathDB" id="VectorBase:CPIJ004027"/>
<accession>B0WA79</accession>
<name>B0WA79_CULQU</name>
<dbReference type="KEGG" id="cqu:CpipJ_CPIJ004027"/>
<dbReference type="OMA" id="MERTEQA"/>
<organism>
    <name type="scientific">Culex quinquefasciatus</name>
    <name type="common">Southern house mosquito</name>
    <name type="synonym">Culex pungens</name>
    <dbReference type="NCBI Taxonomy" id="7176"/>
    <lineage>
        <taxon>Eukaryota</taxon>
        <taxon>Metazoa</taxon>
        <taxon>Ecdysozoa</taxon>
        <taxon>Arthropoda</taxon>
        <taxon>Hexapoda</taxon>
        <taxon>Insecta</taxon>
        <taxon>Pterygota</taxon>
        <taxon>Neoptera</taxon>
        <taxon>Endopterygota</taxon>
        <taxon>Diptera</taxon>
        <taxon>Nematocera</taxon>
        <taxon>Culicoidea</taxon>
        <taxon>Culicidae</taxon>
        <taxon>Culicinae</taxon>
        <taxon>Culicini</taxon>
        <taxon>Culex</taxon>
        <taxon>Culex</taxon>
    </lineage>
</organism>
<keyword evidence="3" id="KW-1185">Reference proteome</keyword>
<dbReference type="AlphaFoldDB" id="B0WA79"/>
<dbReference type="PANTHER" id="PTHR33198:SF19">
    <property type="entry name" value="CCHC-TYPE DOMAIN-CONTAINING PROTEIN"/>
    <property type="match status" value="1"/>
</dbReference>
<dbReference type="EMBL" id="DS231869">
    <property type="protein sequence ID" value="EDS40908.1"/>
    <property type="molecule type" value="Genomic_DNA"/>
</dbReference>